<comment type="caution">
    <text evidence="1">The sequence shown here is derived from an EMBL/GenBank/DDBJ whole genome shotgun (WGS) entry which is preliminary data.</text>
</comment>
<dbReference type="RefSeq" id="XP_056508865.1">
    <property type="nucleotide sequence ID" value="XM_056658572.1"/>
</dbReference>
<name>A0A9W9ERV4_9EURO</name>
<reference evidence="1" key="1">
    <citation type="submission" date="2022-11" db="EMBL/GenBank/DDBJ databases">
        <authorList>
            <person name="Petersen C."/>
        </authorList>
    </citation>
    <scope>NUCLEOTIDE SEQUENCE</scope>
    <source>
        <strain evidence="1">IBT 34128</strain>
    </source>
</reference>
<dbReference type="AlphaFoldDB" id="A0A9W9ERV4"/>
<keyword evidence="2" id="KW-1185">Reference proteome</keyword>
<proteinExistence type="predicted"/>
<evidence type="ECO:0000313" key="2">
    <source>
        <dbReference type="Proteomes" id="UP001141434"/>
    </source>
</evidence>
<accession>A0A9W9ERV4</accession>
<evidence type="ECO:0000313" key="1">
    <source>
        <dbReference type="EMBL" id="KAJ5086740.1"/>
    </source>
</evidence>
<dbReference type="GeneID" id="81397741"/>
<evidence type="ECO:0008006" key="3">
    <source>
        <dbReference type="Google" id="ProtNLM"/>
    </source>
</evidence>
<sequence>MDGDDRPEPMAPCLQLGTFAKLPTELRFLIWEYLFSEIHKIPGALSILYCSRHLYKEVSSLLYHGITHIIKIYGVYNSRRWLTVHLMSRRLALVWDLKDVETARRHLHNFPHARTPRKQIVVNNFPSQDDPGQIVQLWQRINQFIDIIKKLPFVPHLRVMLEKSWYREGKPIESIKYPTGCRPDQDIVVMSFLRLSDWCFSVSPQYGTMITNEPDLSDASLLHKTIKQVDSNKCYRIKSKSGNFHGDEWLADTRLFLDRKLDVIPGPSAPFLRLERFQHWYVDGNSWTSAYERETTDHGSSHQLPAGSEA</sequence>
<dbReference type="OrthoDB" id="3940621at2759"/>
<reference evidence="1" key="2">
    <citation type="journal article" date="2023" name="IMA Fungus">
        <title>Comparative genomic study of the Penicillium genus elucidates a diverse pangenome and 15 lateral gene transfer events.</title>
        <authorList>
            <person name="Petersen C."/>
            <person name="Sorensen T."/>
            <person name="Nielsen M.R."/>
            <person name="Sondergaard T.E."/>
            <person name="Sorensen J.L."/>
            <person name="Fitzpatrick D.A."/>
            <person name="Frisvad J.C."/>
            <person name="Nielsen K.L."/>
        </authorList>
    </citation>
    <scope>NUCLEOTIDE SEQUENCE</scope>
    <source>
        <strain evidence="1">IBT 34128</strain>
    </source>
</reference>
<dbReference type="Proteomes" id="UP001141434">
    <property type="component" value="Unassembled WGS sequence"/>
</dbReference>
<protein>
    <recommendedName>
        <fullName evidence="3">F-box domain-containing protein</fullName>
    </recommendedName>
</protein>
<dbReference type="EMBL" id="JAPMSZ010000010">
    <property type="protein sequence ID" value="KAJ5086740.1"/>
    <property type="molecule type" value="Genomic_DNA"/>
</dbReference>
<gene>
    <name evidence="1" type="ORF">NUU61_008047</name>
</gene>
<organism evidence="1 2">
    <name type="scientific">Penicillium alfredii</name>
    <dbReference type="NCBI Taxonomy" id="1506179"/>
    <lineage>
        <taxon>Eukaryota</taxon>
        <taxon>Fungi</taxon>
        <taxon>Dikarya</taxon>
        <taxon>Ascomycota</taxon>
        <taxon>Pezizomycotina</taxon>
        <taxon>Eurotiomycetes</taxon>
        <taxon>Eurotiomycetidae</taxon>
        <taxon>Eurotiales</taxon>
        <taxon>Aspergillaceae</taxon>
        <taxon>Penicillium</taxon>
    </lineage>
</organism>